<evidence type="ECO:0000313" key="2">
    <source>
        <dbReference type="EMBL" id="CAD9971442.1"/>
    </source>
</evidence>
<feature type="region of interest" description="Disordered" evidence="1">
    <location>
        <begin position="135"/>
        <end position="213"/>
    </location>
</feature>
<organism evidence="2">
    <name type="scientific">Entomoneis paludosa</name>
    <dbReference type="NCBI Taxonomy" id="265537"/>
    <lineage>
        <taxon>Eukaryota</taxon>
        <taxon>Sar</taxon>
        <taxon>Stramenopiles</taxon>
        <taxon>Ochrophyta</taxon>
        <taxon>Bacillariophyta</taxon>
        <taxon>Bacillariophyceae</taxon>
        <taxon>Bacillariophycidae</taxon>
        <taxon>Entomoneidaceae</taxon>
        <taxon>Entomoneis</taxon>
    </lineage>
</organism>
<reference evidence="2" key="1">
    <citation type="submission" date="2021-01" db="EMBL/GenBank/DDBJ databases">
        <authorList>
            <person name="Corre E."/>
            <person name="Pelletier E."/>
            <person name="Niang G."/>
            <person name="Scheremetjew M."/>
            <person name="Finn R."/>
            <person name="Kale V."/>
            <person name="Holt S."/>
            <person name="Cochrane G."/>
            <person name="Meng A."/>
            <person name="Brown T."/>
            <person name="Cohen L."/>
        </authorList>
    </citation>
    <scope>NUCLEOTIDE SEQUENCE</scope>
    <source>
        <strain evidence="2">CCMP125</strain>
    </source>
</reference>
<dbReference type="AlphaFoldDB" id="A0A7S3DR73"/>
<accession>A0A7S3DR73</accession>
<name>A0A7S3DR73_9STRA</name>
<sequence>MPLLQNLHLEMANWDSLCSNQNTSTSSSTTSTMETIRYFCQALQQCRGKSIRLQWHNVGLTQDVALRLLAAAAQNHSISQSGGTGGGGIALQLHDDSGFLSSEGSDRFLFQMATLIPHAQRLCELQLVDLQTPTVASNSTTSNTPTLLEDSTLETTTTTTITTNTTTTTPSILAMEDEDPESEPETQQQEENENDSKPAAAAIPDEPSLSSLSSPAPYWWTVESHQDLLVEALERNTSLQVFDLQVAQQDVLSVPHWKRVDTLLRRNQELKRIQDGFDNVFDDDDKGGDGL</sequence>
<protein>
    <submittedName>
        <fullName evidence="2">Uncharacterized protein</fullName>
    </submittedName>
</protein>
<evidence type="ECO:0000256" key="1">
    <source>
        <dbReference type="SAM" id="MobiDB-lite"/>
    </source>
</evidence>
<proteinExistence type="predicted"/>
<feature type="compositionally biased region" description="Low complexity" evidence="1">
    <location>
        <begin position="135"/>
        <end position="173"/>
    </location>
</feature>
<gene>
    <name evidence="2" type="ORF">APAL1065_LOCUS14557</name>
</gene>
<dbReference type="EMBL" id="HBHT01021717">
    <property type="protein sequence ID" value="CAD9971442.1"/>
    <property type="molecule type" value="Transcribed_RNA"/>
</dbReference>
<feature type="compositionally biased region" description="Acidic residues" evidence="1">
    <location>
        <begin position="175"/>
        <end position="193"/>
    </location>
</feature>